<feature type="region of interest" description="Disordered" evidence="1">
    <location>
        <begin position="1"/>
        <end position="22"/>
    </location>
</feature>
<dbReference type="Proteomes" id="UP000789405">
    <property type="component" value="Unassembled WGS sequence"/>
</dbReference>
<proteinExistence type="predicted"/>
<evidence type="ECO:0000313" key="3">
    <source>
        <dbReference type="Proteomes" id="UP000789405"/>
    </source>
</evidence>
<feature type="compositionally biased region" description="Acidic residues" evidence="1">
    <location>
        <begin position="1"/>
        <end position="14"/>
    </location>
</feature>
<dbReference type="AlphaFoldDB" id="A0A9N9JMY5"/>
<organism evidence="2 3">
    <name type="scientific">Dentiscutata erythropus</name>
    <dbReference type="NCBI Taxonomy" id="1348616"/>
    <lineage>
        <taxon>Eukaryota</taxon>
        <taxon>Fungi</taxon>
        <taxon>Fungi incertae sedis</taxon>
        <taxon>Mucoromycota</taxon>
        <taxon>Glomeromycotina</taxon>
        <taxon>Glomeromycetes</taxon>
        <taxon>Diversisporales</taxon>
        <taxon>Gigasporaceae</taxon>
        <taxon>Dentiscutata</taxon>
    </lineage>
</organism>
<reference evidence="2" key="1">
    <citation type="submission" date="2021-06" db="EMBL/GenBank/DDBJ databases">
        <authorList>
            <person name="Kallberg Y."/>
            <person name="Tangrot J."/>
            <person name="Rosling A."/>
        </authorList>
    </citation>
    <scope>NUCLEOTIDE SEQUENCE</scope>
    <source>
        <strain evidence="2">MA453B</strain>
    </source>
</reference>
<feature type="non-terminal residue" evidence="2">
    <location>
        <position position="41"/>
    </location>
</feature>
<name>A0A9N9JMY5_9GLOM</name>
<sequence length="41" mass="4884">EESEYESSSDDEYENKELEDRDWYPRALDTYINAPTDLTPP</sequence>
<gene>
    <name evidence="2" type="ORF">DERYTH_LOCUS21090</name>
</gene>
<dbReference type="EMBL" id="CAJVPY010026164">
    <property type="protein sequence ID" value="CAG8789356.1"/>
    <property type="molecule type" value="Genomic_DNA"/>
</dbReference>
<keyword evidence="3" id="KW-1185">Reference proteome</keyword>
<evidence type="ECO:0000256" key="1">
    <source>
        <dbReference type="SAM" id="MobiDB-lite"/>
    </source>
</evidence>
<accession>A0A9N9JMY5</accession>
<feature type="non-terminal residue" evidence="2">
    <location>
        <position position="1"/>
    </location>
</feature>
<comment type="caution">
    <text evidence="2">The sequence shown here is derived from an EMBL/GenBank/DDBJ whole genome shotgun (WGS) entry which is preliminary data.</text>
</comment>
<evidence type="ECO:0000313" key="2">
    <source>
        <dbReference type="EMBL" id="CAG8789356.1"/>
    </source>
</evidence>
<protein>
    <submittedName>
        <fullName evidence="2">25690_t:CDS:1</fullName>
    </submittedName>
</protein>